<dbReference type="OMA" id="CEEMRTC"/>
<dbReference type="AlphaFoldDB" id="A9NLR6"/>
<dbReference type="PANTHER" id="PTHR33384">
    <property type="entry name" value="EXPRESSED PROTEIN"/>
    <property type="match status" value="1"/>
</dbReference>
<dbReference type="PANTHER" id="PTHR33384:SF1">
    <property type="entry name" value="EXPRESSED PROTEIN"/>
    <property type="match status" value="1"/>
</dbReference>
<evidence type="ECO:0000313" key="1">
    <source>
        <dbReference type="EMBL" id="ABK21577.1"/>
    </source>
</evidence>
<name>A9NLR6_PICSI</name>
<proteinExistence type="evidence at transcript level"/>
<dbReference type="EMBL" id="EF082203">
    <property type="protein sequence ID" value="ABK21577.1"/>
    <property type="molecule type" value="mRNA"/>
</dbReference>
<sequence>MKEMGRLRAAFMREKSEEEVVICPKPRRLGLVNHPSPELPKHLRWQRSHTPEHNELNAGFEILDIILSKSGCSDSSNLGCSPPYFCGSPPSRVDNPLVHDVQFIHQRVPSSPSAISKPKSCVRQSLGSSPGIRIEGFDCLDRDTRCSIPAMA</sequence>
<protein>
    <submittedName>
        <fullName evidence="1">Uncharacterized protein</fullName>
    </submittedName>
</protein>
<organism evidence="1">
    <name type="scientific">Picea sitchensis</name>
    <name type="common">Sitka spruce</name>
    <name type="synonym">Pinus sitchensis</name>
    <dbReference type="NCBI Taxonomy" id="3332"/>
    <lineage>
        <taxon>Eukaryota</taxon>
        <taxon>Viridiplantae</taxon>
        <taxon>Streptophyta</taxon>
        <taxon>Embryophyta</taxon>
        <taxon>Tracheophyta</taxon>
        <taxon>Spermatophyta</taxon>
        <taxon>Pinopsida</taxon>
        <taxon>Pinidae</taxon>
        <taxon>Conifers I</taxon>
        <taxon>Pinales</taxon>
        <taxon>Pinaceae</taxon>
        <taxon>Picea</taxon>
    </lineage>
</organism>
<accession>A9NLR6</accession>
<reference evidence="1" key="1">
    <citation type="journal article" date="2008" name="BMC Genomics">
        <title>A conifer genomics resource of 200,000 spruce (Picea spp.) ESTs and 6,464 high-quality, sequence-finished full-length cDNAs for Sitka spruce (Picea sitchensis).</title>
        <authorList>
            <person name="Ralph S.G."/>
            <person name="Chun H.J."/>
            <person name="Kolosova N."/>
            <person name="Cooper D."/>
            <person name="Oddy C."/>
            <person name="Ritland C.E."/>
            <person name="Kirkpatrick R."/>
            <person name="Moore R."/>
            <person name="Barber S."/>
            <person name="Holt R.A."/>
            <person name="Jones S.J."/>
            <person name="Marra M.A."/>
            <person name="Douglas C.J."/>
            <person name="Ritland K."/>
            <person name="Bohlmann J."/>
        </authorList>
    </citation>
    <scope>NUCLEOTIDE SEQUENCE</scope>
    <source>
        <tissue evidence="1">Bark</tissue>
    </source>
</reference>